<dbReference type="InterPro" id="IPR038765">
    <property type="entry name" value="Papain-like_cys_pep_sf"/>
</dbReference>
<dbReference type="OrthoDB" id="409136at2759"/>
<evidence type="ECO:0000256" key="7">
    <source>
        <dbReference type="ARBA" id="ARBA00022723"/>
    </source>
</evidence>
<comment type="catalytic activity">
    <reaction evidence="1">
        <text>Hydrolysis of an N(4)-(acetyl-beta-D-glucosaminyl)asparagine residue in which the glucosamine residue may be further glycosylated, to yield a (substituted) N-acetyl-beta-D-glucosaminylamine and a peptide containing an aspartate residue.</text>
        <dbReference type="EC" id="3.5.1.52"/>
    </reaction>
</comment>
<keyword evidence="7" id="KW-0479">Metal-binding</keyword>
<dbReference type="Gene3D" id="2.60.120.1020">
    <property type="entry name" value="Peptide N glycanase, PAW domain"/>
    <property type="match status" value="1"/>
</dbReference>
<dbReference type="GO" id="GO:0006516">
    <property type="term" value="P:glycoprotein catabolic process"/>
    <property type="evidence" value="ECO:0007669"/>
    <property type="project" value="InterPro"/>
</dbReference>
<dbReference type="GO" id="GO:0046872">
    <property type="term" value="F:metal ion binding"/>
    <property type="evidence" value="ECO:0007669"/>
    <property type="project" value="UniProtKB-KW"/>
</dbReference>
<dbReference type="GO" id="GO:0005829">
    <property type="term" value="C:cytosol"/>
    <property type="evidence" value="ECO:0007669"/>
    <property type="project" value="TreeGrafter"/>
</dbReference>
<name>A0A9Q0EKE5_9TELE</name>
<keyword evidence="9" id="KW-0862">Zinc</keyword>
<evidence type="ECO:0000256" key="5">
    <source>
        <dbReference type="ARBA" id="ARBA00018546"/>
    </source>
</evidence>
<dbReference type="Gene3D" id="3.10.620.30">
    <property type="match status" value="1"/>
</dbReference>
<dbReference type="InterPro" id="IPR006588">
    <property type="entry name" value="Peptide_N_glycanase_PAW_dom"/>
</dbReference>
<keyword evidence="15" id="KW-1185">Reference proteome</keyword>
<comment type="subcellular location">
    <subcellularLocation>
        <location evidence="3">Cytoplasm</location>
    </subcellularLocation>
</comment>
<dbReference type="GO" id="GO:0000224">
    <property type="term" value="F:peptide-N4-(N-acetyl-beta-glucosaminyl)asparagine amidase activity"/>
    <property type="evidence" value="ECO:0007669"/>
    <property type="project" value="UniProtKB-EC"/>
</dbReference>
<dbReference type="InterPro" id="IPR008979">
    <property type="entry name" value="Galactose-bd-like_sf"/>
</dbReference>
<dbReference type="Pfam" id="PF04721">
    <property type="entry name" value="PAW"/>
    <property type="match status" value="1"/>
</dbReference>
<evidence type="ECO:0000256" key="1">
    <source>
        <dbReference type="ARBA" id="ARBA00001650"/>
    </source>
</evidence>
<evidence type="ECO:0000256" key="10">
    <source>
        <dbReference type="ARBA" id="ARBA00024870"/>
    </source>
</evidence>
<comment type="cofactor">
    <cofactor evidence="2">
        <name>Zn(2+)</name>
        <dbReference type="ChEBI" id="CHEBI:29105"/>
    </cofactor>
</comment>
<evidence type="ECO:0000256" key="8">
    <source>
        <dbReference type="ARBA" id="ARBA00022801"/>
    </source>
</evidence>
<dbReference type="FunFam" id="2.60.120.1020:FF:000001">
    <property type="entry name" value="Peptide-N(4)-(N-acetyl-beta-glucosaminyl)asparagine amidase"/>
    <property type="match status" value="1"/>
</dbReference>
<sequence length="483" mass="54064">MVVSPGALTLFGNPNEVFLAAAELLLNYADNILRFPNEETYRSIRIANSTFSTKLLPVKGAVECLFEMGFEESNYQHVMVYENLALQQKARNQIPHEKLLASAVAKLGQAKASDPANVAMRPSQAAPWAPPLKTPVGEHSEWRTTIAKLAVSIIGFRDHVWTEVYSVCQRRWLHCDSCENTCDKPLMYEVGWGKKLCYIFAFSKDQVVDVTWRYSCKHPEVLTRRTKVQEDWLRETIGSLSVKRQLDVGPERKKELVNRLLVELVEFISPRKPKPGDLGGRDSGSLVWRMARGEIGVGALTAAPQVAEYVFTPTEMEKDCGLFYLQYWAGRDQYCRVSNGDEVLQGWECGVWRKDSLFRKVEEDWQMVYIARTEGSPSGTISWKFDFAAVGAKVKSVSLTAFSQTFNSGAVAWRVRSGQAVTEFRGDGSTQLFPALSGATGLVVEAELCGGEGVSSWQHAQLFRQSLTEPAKPSFEILVHLDT</sequence>
<dbReference type="EC" id="3.5.1.52" evidence="4"/>
<dbReference type="PROSITE" id="PS51398">
    <property type="entry name" value="PAW"/>
    <property type="match status" value="1"/>
</dbReference>
<dbReference type="EMBL" id="JANIIK010000039">
    <property type="protein sequence ID" value="KAJ3608654.1"/>
    <property type="molecule type" value="Genomic_DNA"/>
</dbReference>
<evidence type="ECO:0000256" key="12">
    <source>
        <dbReference type="PROSITE-ProRule" id="PRU00731"/>
    </source>
</evidence>
<dbReference type="SMART" id="SM00580">
    <property type="entry name" value="PUG"/>
    <property type="match status" value="1"/>
</dbReference>
<organism evidence="14 15">
    <name type="scientific">Muraenolepis orangiensis</name>
    <name type="common">Patagonian moray cod</name>
    <dbReference type="NCBI Taxonomy" id="630683"/>
    <lineage>
        <taxon>Eukaryota</taxon>
        <taxon>Metazoa</taxon>
        <taxon>Chordata</taxon>
        <taxon>Craniata</taxon>
        <taxon>Vertebrata</taxon>
        <taxon>Euteleostomi</taxon>
        <taxon>Actinopterygii</taxon>
        <taxon>Neopterygii</taxon>
        <taxon>Teleostei</taxon>
        <taxon>Neoteleostei</taxon>
        <taxon>Acanthomorphata</taxon>
        <taxon>Zeiogadaria</taxon>
        <taxon>Gadariae</taxon>
        <taxon>Gadiformes</taxon>
        <taxon>Muraenolepidoidei</taxon>
        <taxon>Muraenolepididae</taxon>
        <taxon>Muraenolepis</taxon>
    </lineage>
</organism>
<dbReference type="SUPFAM" id="SSF143503">
    <property type="entry name" value="PUG domain-like"/>
    <property type="match status" value="1"/>
</dbReference>
<dbReference type="InterPro" id="IPR036339">
    <property type="entry name" value="PUB-like_dom_sf"/>
</dbReference>
<comment type="function">
    <text evidence="10">Specifically deglycosylates the denatured form of N-linked glycoproteins in the cytoplasm and assists their proteasome-mediated degradation. Cleaves the beta-aspartyl-glucosamine (GlcNAc) of the glycan and the amide side chain of Asn, converting Asn to Asp. Prefers proteins containing high-mannose over those bearing complex type oligosaccharides. Can recognize misfolded proteins in the endoplasmic reticulum that are exported to the cytosol to be destroyed and deglycosylate them, while it has no activity toward native proteins. Deglycosylation is a prerequisite for subsequent proteasome-mediated degradation of some, but not all, misfolded glycoproteins.</text>
</comment>
<keyword evidence="8" id="KW-0378">Hydrolase</keyword>
<dbReference type="InterPro" id="IPR038680">
    <property type="entry name" value="PAW_sf"/>
</dbReference>
<dbReference type="PANTHER" id="PTHR12143">
    <property type="entry name" value="PEPTIDE N-GLYCANASE PNGASE -RELATED"/>
    <property type="match status" value="1"/>
</dbReference>
<dbReference type="InterPro" id="IPR050883">
    <property type="entry name" value="PNGase"/>
</dbReference>
<keyword evidence="6" id="KW-0963">Cytoplasm</keyword>
<dbReference type="Pfam" id="PF09409">
    <property type="entry name" value="PUB"/>
    <property type="match status" value="1"/>
</dbReference>
<dbReference type="Pfam" id="PF03835">
    <property type="entry name" value="Rad4"/>
    <property type="match status" value="1"/>
</dbReference>
<dbReference type="InterPro" id="IPR018325">
    <property type="entry name" value="Rad4/PNGase_transGLS-fold"/>
</dbReference>
<dbReference type="GO" id="GO:0005634">
    <property type="term" value="C:nucleus"/>
    <property type="evidence" value="ECO:0007669"/>
    <property type="project" value="TreeGrafter"/>
</dbReference>
<dbReference type="Gene3D" id="1.20.58.2190">
    <property type="match status" value="1"/>
</dbReference>
<dbReference type="Proteomes" id="UP001148018">
    <property type="component" value="Unassembled WGS sequence"/>
</dbReference>
<dbReference type="SUPFAM" id="SSF49785">
    <property type="entry name" value="Galactose-binding domain-like"/>
    <property type="match status" value="1"/>
</dbReference>
<accession>A0A9Q0EKE5</accession>
<comment type="similarity">
    <text evidence="12">Belongs to the transglutaminase-like superfamily. PNGase family.</text>
</comment>
<reference evidence="14" key="1">
    <citation type="submission" date="2022-07" db="EMBL/GenBank/DDBJ databases">
        <title>Chromosome-level genome of Muraenolepis orangiensis.</title>
        <authorList>
            <person name="Kim J."/>
        </authorList>
    </citation>
    <scope>NUCLEOTIDE SEQUENCE</scope>
    <source>
        <strain evidence="14">KU_S4_2022</strain>
        <tissue evidence="14">Muscle</tissue>
    </source>
</reference>
<dbReference type="SUPFAM" id="SSF54001">
    <property type="entry name" value="Cysteine proteinases"/>
    <property type="match status" value="1"/>
</dbReference>
<dbReference type="PANTHER" id="PTHR12143:SF19">
    <property type="entry name" value="PEPTIDE-N(4)-(N-ACETYL-BETA-GLUCOSAMINYL)ASPARAGINE AMIDASE"/>
    <property type="match status" value="1"/>
</dbReference>
<protein>
    <recommendedName>
        <fullName evidence="5">Peptide-N(4)-(N-acetyl-beta-glucosaminyl)asparagine amidase</fullName>
        <ecNumber evidence="4">3.5.1.52</ecNumber>
    </recommendedName>
    <alternativeName>
        <fullName evidence="11">Peptide:N-glycanase</fullName>
    </alternativeName>
</protein>
<proteinExistence type="inferred from homology"/>
<evidence type="ECO:0000256" key="2">
    <source>
        <dbReference type="ARBA" id="ARBA00001947"/>
    </source>
</evidence>
<evidence type="ECO:0000259" key="13">
    <source>
        <dbReference type="PROSITE" id="PS51398"/>
    </source>
</evidence>
<dbReference type="AlphaFoldDB" id="A0A9Q0EKE5"/>
<feature type="domain" description="PAW" evidence="13">
    <location>
        <begin position="277"/>
        <end position="483"/>
    </location>
</feature>
<evidence type="ECO:0000256" key="11">
    <source>
        <dbReference type="ARBA" id="ARBA00032901"/>
    </source>
</evidence>
<evidence type="ECO:0000256" key="3">
    <source>
        <dbReference type="ARBA" id="ARBA00004496"/>
    </source>
</evidence>
<evidence type="ECO:0000256" key="6">
    <source>
        <dbReference type="ARBA" id="ARBA00022490"/>
    </source>
</evidence>
<evidence type="ECO:0000256" key="4">
    <source>
        <dbReference type="ARBA" id="ARBA00012158"/>
    </source>
</evidence>
<comment type="caution">
    <text evidence="14">The sequence shown here is derived from an EMBL/GenBank/DDBJ whole genome shotgun (WGS) entry which is preliminary data.</text>
</comment>
<evidence type="ECO:0000313" key="14">
    <source>
        <dbReference type="EMBL" id="KAJ3608654.1"/>
    </source>
</evidence>
<gene>
    <name evidence="14" type="ORF">NHX12_023185</name>
</gene>
<dbReference type="InterPro" id="IPR018997">
    <property type="entry name" value="PUB_domain"/>
</dbReference>
<evidence type="ECO:0000256" key="9">
    <source>
        <dbReference type="ARBA" id="ARBA00022833"/>
    </source>
</evidence>
<evidence type="ECO:0000313" key="15">
    <source>
        <dbReference type="Proteomes" id="UP001148018"/>
    </source>
</evidence>